<organism evidence="1 2">
    <name type="scientific">Candidatus Kaiserbacteria bacterium RIFCSPHIGHO2_01_FULL_48_10</name>
    <dbReference type="NCBI Taxonomy" id="1798476"/>
    <lineage>
        <taxon>Bacteria</taxon>
        <taxon>Candidatus Kaiseribacteriota</taxon>
    </lineage>
</organism>
<dbReference type="Proteomes" id="UP000178249">
    <property type="component" value="Unassembled WGS sequence"/>
</dbReference>
<accession>A0A1F6C5L9</accession>
<sequence>MSLLPTSILDRLHTIIGQQVVALDPTEMSLVTVDRFLPLDYDPSKDPLPEVVSRKAALTRIEVILEKRRRKAFTAQGFFPSRSKNSIRDLDKEPL</sequence>
<dbReference type="EMBL" id="MFKP01000009">
    <property type="protein sequence ID" value="OGG44440.1"/>
    <property type="molecule type" value="Genomic_DNA"/>
</dbReference>
<dbReference type="AlphaFoldDB" id="A0A1F6C5L9"/>
<gene>
    <name evidence="1" type="ORF">A2841_00510</name>
</gene>
<evidence type="ECO:0000313" key="2">
    <source>
        <dbReference type="Proteomes" id="UP000178249"/>
    </source>
</evidence>
<comment type="caution">
    <text evidence="1">The sequence shown here is derived from an EMBL/GenBank/DDBJ whole genome shotgun (WGS) entry which is preliminary data.</text>
</comment>
<evidence type="ECO:0000313" key="1">
    <source>
        <dbReference type="EMBL" id="OGG44440.1"/>
    </source>
</evidence>
<protein>
    <submittedName>
        <fullName evidence="1">Uncharacterized protein</fullName>
    </submittedName>
</protein>
<proteinExistence type="predicted"/>
<name>A0A1F6C5L9_9BACT</name>
<reference evidence="1 2" key="1">
    <citation type="journal article" date="2016" name="Nat. Commun.">
        <title>Thousands of microbial genomes shed light on interconnected biogeochemical processes in an aquifer system.</title>
        <authorList>
            <person name="Anantharaman K."/>
            <person name="Brown C.T."/>
            <person name="Hug L.A."/>
            <person name="Sharon I."/>
            <person name="Castelle C.J."/>
            <person name="Probst A.J."/>
            <person name="Thomas B.C."/>
            <person name="Singh A."/>
            <person name="Wilkins M.J."/>
            <person name="Karaoz U."/>
            <person name="Brodie E.L."/>
            <person name="Williams K.H."/>
            <person name="Hubbard S.S."/>
            <person name="Banfield J.F."/>
        </authorList>
    </citation>
    <scope>NUCLEOTIDE SEQUENCE [LARGE SCALE GENOMIC DNA]</scope>
</reference>